<proteinExistence type="inferred from homology"/>
<dbReference type="SUPFAM" id="SSF52540">
    <property type="entry name" value="P-loop containing nucleoside triphosphate hydrolases"/>
    <property type="match status" value="1"/>
</dbReference>
<dbReference type="OMA" id="PRVGHWE"/>
<dbReference type="Gene3D" id="3.40.50.300">
    <property type="entry name" value="P-loop containing nucleotide triphosphate hydrolases"/>
    <property type="match status" value="1"/>
</dbReference>
<dbReference type="InterPro" id="IPR006169">
    <property type="entry name" value="GTP1_OBG_dom"/>
</dbReference>
<dbReference type="SUPFAM" id="SSF82051">
    <property type="entry name" value="Obg GTP-binding protein N-terminal domain"/>
    <property type="match status" value="1"/>
</dbReference>
<dbReference type="GO" id="GO:0000287">
    <property type="term" value="F:magnesium ion binding"/>
    <property type="evidence" value="ECO:0007669"/>
    <property type="project" value="InterPro"/>
</dbReference>
<comment type="similarity">
    <text evidence="1">Belongs to the TRAFAC class OBG-HflX-like GTPase superfamily. OBG GTPase family.</text>
</comment>
<dbReference type="InterPro" id="IPR006073">
    <property type="entry name" value="GTP-bd"/>
</dbReference>
<keyword evidence="2" id="KW-0547">Nucleotide-binding</keyword>
<dbReference type="GO" id="GO:0003924">
    <property type="term" value="F:GTPase activity"/>
    <property type="evidence" value="ECO:0007669"/>
    <property type="project" value="InterPro"/>
</dbReference>
<evidence type="ECO:0000259" key="6">
    <source>
        <dbReference type="PROSITE" id="PS51883"/>
    </source>
</evidence>
<evidence type="ECO:0000256" key="4">
    <source>
        <dbReference type="SAM" id="MobiDB-lite"/>
    </source>
</evidence>
<organism evidence="7 8">
    <name type="scientific">Heterostelium pallidum (strain ATCC 26659 / Pp 5 / PN500)</name>
    <name type="common">Cellular slime mold</name>
    <name type="synonym">Polysphondylium pallidum</name>
    <dbReference type="NCBI Taxonomy" id="670386"/>
    <lineage>
        <taxon>Eukaryota</taxon>
        <taxon>Amoebozoa</taxon>
        <taxon>Evosea</taxon>
        <taxon>Eumycetozoa</taxon>
        <taxon>Dictyostelia</taxon>
        <taxon>Acytosteliales</taxon>
        <taxon>Acytosteliaceae</taxon>
        <taxon>Heterostelium</taxon>
    </lineage>
</organism>
<feature type="domain" description="OBG-type G" evidence="5">
    <location>
        <begin position="326"/>
        <end position="563"/>
    </location>
</feature>
<evidence type="ECO:0000259" key="5">
    <source>
        <dbReference type="PROSITE" id="PS51710"/>
    </source>
</evidence>
<dbReference type="Proteomes" id="UP000001396">
    <property type="component" value="Unassembled WGS sequence"/>
</dbReference>
<comment type="caution">
    <text evidence="7">The sequence shown here is derived from an EMBL/GenBank/DDBJ whole genome shotgun (WGS) entry which is preliminary data.</text>
</comment>
<keyword evidence="3" id="KW-0342">GTP-binding</keyword>
<dbReference type="GO" id="GO:0005525">
    <property type="term" value="F:GTP binding"/>
    <property type="evidence" value="ECO:0007669"/>
    <property type="project" value="UniProtKB-KW"/>
</dbReference>
<dbReference type="InterPro" id="IPR027417">
    <property type="entry name" value="P-loop_NTPase"/>
</dbReference>
<dbReference type="FunCoup" id="D3B0P9">
    <property type="interactions" value="242"/>
</dbReference>
<dbReference type="EMBL" id="ADBJ01000008">
    <property type="protein sequence ID" value="EFA84873.1"/>
    <property type="molecule type" value="Genomic_DNA"/>
</dbReference>
<feature type="domain" description="Obg" evidence="6">
    <location>
        <begin position="96"/>
        <end position="325"/>
    </location>
</feature>
<dbReference type="PROSITE" id="PS51883">
    <property type="entry name" value="OBG"/>
    <property type="match status" value="1"/>
</dbReference>
<dbReference type="STRING" id="670386.D3B0P9"/>
<dbReference type="PRINTS" id="PR00326">
    <property type="entry name" value="GTP1OBG"/>
</dbReference>
<evidence type="ECO:0000256" key="3">
    <source>
        <dbReference type="ARBA" id="ARBA00023134"/>
    </source>
</evidence>
<gene>
    <name evidence="7" type="primary">gtpbp5</name>
    <name evidence="7" type="ORF">PPL_01866</name>
</gene>
<dbReference type="Pfam" id="PF01018">
    <property type="entry name" value="GTP1_OBG"/>
    <property type="match status" value="2"/>
</dbReference>
<dbReference type="GO" id="GO:0042254">
    <property type="term" value="P:ribosome biogenesis"/>
    <property type="evidence" value="ECO:0007669"/>
    <property type="project" value="UniProtKB-UniRule"/>
</dbReference>
<evidence type="ECO:0000313" key="8">
    <source>
        <dbReference type="Proteomes" id="UP000001396"/>
    </source>
</evidence>
<keyword evidence="8" id="KW-1185">Reference proteome</keyword>
<evidence type="ECO:0000313" key="7">
    <source>
        <dbReference type="EMBL" id="EFA84873.1"/>
    </source>
</evidence>
<name>D3B0P9_HETP5</name>
<evidence type="ECO:0000256" key="1">
    <source>
        <dbReference type="ARBA" id="ARBA00007699"/>
    </source>
</evidence>
<dbReference type="CDD" id="cd01898">
    <property type="entry name" value="Obg"/>
    <property type="match status" value="1"/>
</dbReference>
<dbReference type="PROSITE" id="PS51710">
    <property type="entry name" value="G_OBG"/>
    <property type="match status" value="1"/>
</dbReference>
<dbReference type="PANTHER" id="PTHR11702">
    <property type="entry name" value="DEVELOPMENTALLY REGULATED GTP-BINDING PROTEIN-RELATED"/>
    <property type="match status" value="1"/>
</dbReference>
<protein>
    <submittedName>
        <fullName evidence="7">GTP1/OBG family protein</fullName>
    </submittedName>
</protein>
<feature type="region of interest" description="Disordered" evidence="4">
    <location>
        <begin position="152"/>
        <end position="177"/>
    </location>
</feature>
<dbReference type="InterPro" id="IPR045086">
    <property type="entry name" value="OBG_GTPase"/>
</dbReference>
<dbReference type="InterPro" id="IPR036726">
    <property type="entry name" value="GTP1_OBG_dom_sf"/>
</dbReference>
<dbReference type="AlphaFoldDB" id="D3B0P9"/>
<dbReference type="PANTHER" id="PTHR11702:SF31">
    <property type="entry name" value="MITOCHONDRIAL RIBOSOME-ASSOCIATED GTPASE 2"/>
    <property type="match status" value="1"/>
</dbReference>
<reference evidence="7 8" key="1">
    <citation type="journal article" date="2011" name="Genome Res.">
        <title>Phylogeny-wide analysis of social amoeba genomes highlights ancient origins for complex intercellular communication.</title>
        <authorList>
            <person name="Heidel A.J."/>
            <person name="Lawal H.M."/>
            <person name="Felder M."/>
            <person name="Schilde C."/>
            <person name="Helps N.R."/>
            <person name="Tunggal B."/>
            <person name="Rivero F."/>
            <person name="John U."/>
            <person name="Schleicher M."/>
            <person name="Eichinger L."/>
            <person name="Platzer M."/>
            <person name="Noegel A.A."/>
            <person name="Schaap P."/>
            <person name="Gloeckner G."/>
        </authorList>
    </citation>
    <scope>NUCLEOTIDE SEQUENCE [LARGE SCALE GENOMIC DNA]</scope>
    <source>
        <strain evidence="8">ATCC 26659 / Pp 5 / PN500</strain>
    </source>
</reference>
<dbReference type="InterPro" id="IPR014100">
    <property type="entry name" value="GTP-bd_Obg/CgtA"/>
</dbReference>
<dbReference type="GO" id="GO:0005739">
    <property type="term" value="C:mitochondrion"/>
    <property type="evidence" value="ECO:0007669"/>
    <property type="project" value="TreeGrafter"/>
</dbReference>
<sequence>MINITRSTTITSVIGRKLILNNVYSNSSGYCINGYFGVRNYSTDGQKGGNSQSKFEPSDYFKSLYDLSGEQLKAHAESTGAKLEQGKQKDTNYSNMSFVDKLRIKAKAGDGGSGSVHFFRAKYIPEGPPDGGNGGDGASVIVRANMNDNNLSHLSRNYVGENGEKGKGGKKTGKKGEDIILSVPPGTIIKEVEFYYEGDEELGDDASTRPTTIDPRLDNTSDQFDADYYLKSLNSPFIDGKTDQQLFSEAAMGMSDDNSKKKKLWREVQVLADMNEPGQELVLLQGGKGGKGNFNFATGSNRSPNYAQSGTPGEQKYLEFELKIIADIGLVGYPNAGKSTLLSRVSNAIPKIRNYPFTTLRPYVGVVDLNTEAEHKPVKLSKRPRKVVEDHLNTTTLADLPGILEGAHLNIGLGLDFLRHIERTKVLCFVIDMSNEGVPAIWDGKKLRVRPNRYAKYRDDESSLKRVTETIRNRSREIEKRTPWNDYITLVEELESYSEGLSDKPSVIIANKMDQPYAQDHLEEFKKLLSHIIKPSTVILPISSTESDQSFTELKKAFKQLVKSVN</sequence>
<dbReference type="InParanoid" id="D3B0P9"/>
<dbReference type="HAMAP" id="MF_01454">
    <property type="entry name" value="GTPase_Obg"/>
    <property type="match status" value="1"/>
</dbReference>
<dbReference type="InterPro" id="IPR031167">
    <property type="entry name" value="G_OBG"/>
</dbReference>
<dbReference type="Gene3D" id="2.70.210.12">
    <property type="entry name" value="GTP1/OBG domain"/>
    <property type="match status" value="1"/>
</dbReference>
<evidence type="ECO:0000256" key="2">
    <source>
        <dbReference type="ARBA" id="ARBA00022741"/>
    </source>
</evidence>
<dbReference type="RefSeq" id="XP_020436984.1">
    <property type="nucleotide sequence ID" value="XM_020572867.1"/>
</dbReference>
<dbReference type="Pfam" id="PF01926">
    <property type="entry name" value="MMR_HSR1"/>
    <property type="match status" value="1"/>
</dbReference>
<dbReference type="GeneID" id="31357393"/>
<accession>D3B0P9</accession>